<dbReference type="GO" id="GO:0140359">
    <property type="term" value="F:ABC-type transporter activity"/>
    <property type="evidence" value="ECO:0007669"/>
    <property type="project" value="InterPro"/>
</dbReference>
<keyword evidence="9" id="KW-1185">Reference proteome</keyword>
<comment type="caution">
    <text evidence="8">The sequence shown here is derived from an EMBL/GenBank/DDBJ whole genome shotgun (WGS) entry which is preliminary data.</text>
</comment>
<dbReference type="SMART" id="SM00382">
    <property type="entry name" value="AAA"/>
    <property type="match status" value="1"/>
</dbReference>
<dbReference type="PANTHER" id="PTHR48041">
    <property type="entry name" value="ABC TRANSPORTER G FAMILY MEMBER 28"/>
    <property type="match status" value="1"/>
</dbReference>
<organism evidence="8 9">
    <name type="scientific">Paramecium sonneborni</name>
    <dbReference type="NCBI Taxonomy" id="65129"/>
    <lineage>
        <taxon>Eukaryota</taxon>
        <taxon>Sar</taxon>
        <taxon>Alveolata</taxon>
        <taxon>Ciliophora</taxon>
        <taxon>Intramacronucleata</taxon>
        <taxon>Oligohymenophorea</taxon>
        <taxon>Peniculida</taxon>
        <taxon>Parameciidae</taxon>
        <taxon>Paramecium</taxon>
    </lineage>
</organism>
<proteinExistence type="predicted"/>
<keyword evidence="6" id="KW-0175">Coiled coil</keyword>
<comment type="subcellular location">
    <subcellularLocation>
        <location evidence="1">Membrane</location>
        <topology evidence="1">Multi-pass membrane protein</topology>
    </subcellularLocation>
</comment>
<accession>A0A8S1R101</accession>
<reference evidence="8" key="1">
    <citation type="submission" date="2021-01" db="EMBL/GenBank/DDBJ databases">
        <authorList>
            <consortium name="Genoscope - CEA"/>
            <person name="William W."/>
        </authorList>
    </citation>
    <scope>NUCLEOTIDE SEQUENCE</scope>
</reference>
<sequence>MNQPIKQPKQVRQRIEIILIGFNEVKNTQQIQNNKSQIQQELLKYKIQLRNKNLEFWNSNYQQQKIRIMKEATVMPLKEKNETNRVTISFKNLIYQVSVKNPKGVLENRTILNSLSGLCYPGQVTAILGASGAGKTSLLNILAKRICRQNNISLQGEIQANGQPYNSDQFAQFSSYVMQNDVLFGTLTVRETFEFVANLKYADPQQKAEKVDYAIKTLKLERCQNTLIGNALIKGISGGERKRTSIGVELVSDPYCIMLDEPTSGLDSFTAFVIINLLKKLAHSSDRTIVFTIHQPSADIYMLFDQVMLLVHGKFIYQGKRDKMVEYFKSIGFDCPAHSNPLDYLMSIMHHEDLNHPHYQTLFNNYTINIYQQTIQQSILELNLKSNRRNLKINYIKTNNLNNILILSERNFQKRNDQYEKGQSSCQRQNNHDYIYWIINWRNILDCWK</sequence>
<dbReference type="InterPro" id="IPR003439">
    <property type="entry name" value="ABC_transporter-like_ATP-bd"/>
</dbReference>
<evidence type="ECO:0000256" key="5">
    <source>
        <dbReference type="ARBA" id="ARBA00023136"/>
    </source>
</evidence>
<dbReference type="Proteomes" id="UP000692954">
    <property type="component" value="Unassembled WGS sequence"/>
</dbReference>
<evidence type="ECO:0000256" key="1">
    <source>
        <dbReference type="ARBA" id="ARBA00004141"/>
    </source>
</evidence>
<dbReference type="GO" id="GO:0016020">
    <property type="term" value="C:membrane"/>
    <property type="evidence" value="ECO:0007669"/>
    <property type="project" value="UniProtKB-SubCell"/>
</dbReference>
<keyword evidence="5" id="KW-0472">Membrane</keyword>
<evidence type="ECO:0000256" key="3">
    <source>
        <dbReference type="ARBA" id="ARBA00022692"/>
    </source>
</evidence>
<evidence type="ECO:0000256" key="4">
    <source>
        <dbReference type="ARBA" id="ARBA00022989"/>
    </source>
</evidence>
<dbReference type="Pfam" id="PF19055">
    <property type="entry name" value="ABC2_membrane_7"/>
    <property type="match status" value="1"/>
</dbReference>
<gene>
    <name evidence="8" type="ORF">PSON_ATCC_30995.1.T1290122</name>
</gene>
<dbReference type="CDD" id="cd03213">
    <property type="entry name" value="ABCG_EPDR"/>
    <property type="match status" value="1"/>
</dbReference>
<keyword evidence="2" id="KW-0813">Transport</keyword>
<keyword evidence="4" id="KW-1133">Transmembrane helix</keyword>
<evidence type="ECO:0000256" key="2">
    <source>
        <dbReference type="ARBA" id="ARBA00022448"/>
    </source>
</evidence>
<dbReference type="PROSITE" id="PS50893">
    <property type="entry name" value="ABC_TRANSPORTER_2"/>
    <property type="match status" value="1"/>
</dbReference>
<dbReference type="PANTHER" id="PTHR48041:SF139">
    <property type="entry name" value="PROTEIN SCARLET"/>
    <property type="match status" value="1"/>
</dbReference>
<evidence type="ECO:0000259" key="7">
    <source>
        <dbReference type="PROSITE" id="PS50893"/>
    </source>
</evidence>
<dbReference type="FunFam" id="3.40.50.300:FF:002483">
    <property type="entry name" value="Uncharacterized protein"/>
    <property type="match status" value="1"/>
</dbReference>
<keyword evidence="3" id="KW-0812">Transmembrane</keyword>
<protein>
    <recommendedName>
        <fullName evidence="7">ABC transporter domain-containing protein</fullName>
    </recommendedName>
</protein>
<feature type="domain" description="ABC transporter" evidence="7">
    <location>
        <begin position="88"/>
        <end position="337"/>
    </location>
</feature>
<dbReference type="OrthoDB" id="184675at2759"/>
<dbReference type="InterPro" id="IPR050352">
    <property type="entry name" value="ABCG_transporters"/>
</dbReference>
<name>A0A8S1R101_9CILI</name>
<dbReference type="Pfam" id="PF00005">
    <property type="entry name" value="ABC_tran"/>
    <property type="match status" value="1"/>
</dbReference>
<dbReference type="EMBL" id="CAJJDN010000129">
    <property type="protein sequence ID" value="CAD8121024.1"/>
    <property type="molecule type" value="Genomic_DNA"/>
</dbReference>
<dbReference type="GO" id="GO:0016887">
    <property type="term" value="F:ATP hydrolysis activity"/>
    <property type="evidence" value="ECO:0007669"/>
    <property type="project" value="InterPro"/>
</dbReference>
<dbReference type="InterPro" id="IPR043926">
    <property type="entry name" value="ABCG_dom"/>
</dbReference>
<evidence type="ECO:0000256" key="6">
    <source>
        <dbReference type="SAM" id="Coils"/>
    </source>
</evidence>
<feature type="coiled-coil region" evidence="6">
    <location>
        <begin position="28"/>
        <end position="55"/>
    </location>
</feature>
<dbReference type="InterPro" id="IPR003593">
    <property type="entry name" value="AAA+_ATPase"/>
</dbReference>
<evidence type="ECO:0000313" key="9">
    <source>
        <dbReference type="Proteomes" id="UP000692954"/>
    </source>
</evidence>
<evidence type="ECO:0000313" key="8">
    <source>
        <dbReference type="EMBL" id="CAD8121024.1"/>
    </source>
</evidence>
<dbReference type="GO" id="GO:0005524">
    <property type="term" value="F:ATP binding"/>
    <property type="evidence" value="ECO:0007669"/>
    <property type="project" value="InterPro"/>
</dbReference>
<dbReference type="AlphaFoldDB" id="A0A8S1R101"/>